<keyword evidence="4" id="KW-1133">Transmembrane helix</keyword>
<keyword evidence="3" id="KW-0812">Transmembrane</keyword>
<comment type="similarity">
    <text evidence="7">Belongs to the PpiD chaperone family.</text>
</comment>
<evidence type="ECO:0000256" key="6">
    <source>
        <dbReference type="ARBA" id="ARBA00023186"/>
    </source>
</evidence>
<accession>A0A6S6SY09</accession>
<evidence type="ECO:0000256" key="3">
    <source>
        <dbReference type="ARBA" id="ARBA00022692"/>
    </source>
</evidence>
<dbReference type="SUPFAM" id="SSF109998">
    <property type="entry name" value="Triger factor/SurA peptide-binding domain-like"/>
    <property type="match status" value="1"/>
</dbReference>
<comment type="subcellular location">
    <subcellularLocation>
        <location evidence="1">Cell membrane</location>
        <topology evidence="1">Single-pass type II membrane protein</topology>
    </subcellularLocation>
</comment>
<feature type="domain" description="PpiC" evidence="8">
    <location>
        <begin position="232"/>
        <end position="352"/>
    </location>
</feature>
<organism evidence="9">
    <name type="scientific">uncultured Sulfurovum sp</name>
    <dbReference type="NCBI Taxonomy" id="269237"/>
    <lineage>
        <taxon>Bacteria</taxon>
        <taxon>Pseudomonadati</taxon>
        <taxon>Campylobacterota</taxon>
        <taxon>Epsilonproteobacteria</taxon>
        <taxon>Campylobacterales</taxon>
        <taxon>Sulfurovaceae</taxon>
        <taxon>Sulfurovum</taxon>
        <taxon>environmental samples</taxon>
    </lineage>
</organism>
<keyword evidence="5" id="KW-0472">Membrane</keyword>
<dbReference type="AlphaFoldDB" id="A0A6S6SY09"/>
<evidence type="ECO:0000256" key="4">
    <source>
        <dbReference type="ARBA" id="ARBA00022989"/>
    </source>
</evidence>
<keyword evidence="9" id="KW-0413">Isomerase</keyword>
<dbReference type="PANTHER" id="PTHR47529:SF1">
    <property type="entry name" value="PERIPLASMIC CHAPERONE PPID"/>
    <property type="match status" value="1"/>
</dbReference>
<evidence type="ECO:0000256" key="7">
    <source>
        <dbReference type="ARBA" id="ARBA00038408"/>
    </source>
</evidence>
<protein>
    <submittedName>
        <fullName evidence="9">Peptidyl-prolyl cis-trans isomerase PpiD</fullName>
    </submittedName>
</protein>
<sequence>MQNNNKFTVIVMWIAALSFILAGAVGGAGGLQSNSIGKVGEVELKKDKFQMEYSNLFNRYNQMMQGKFDDAQAKQMGLQDQVIKNMAAQAKILNLAQEFGIIVTEEETAKRLASYEAFQTEGKFDRKIYDTYIQNSRLSNETFEDSLRDQLIIEKTFKLLDTAGLENEYKAFQIAFEVADKLKYTVLTKEDVNISINETKIKEFWEPRKDQFQTAKQYTLDIQWTETKNTEVTDEEVKKYYDDNRFNYTDKDGKISEFNDVKEWVKEATQITKSKKSALKRYVQFKKGEISSDETLTLNMNDSKLSKELWTLLESKSIDDLLKPKVVNNRYASVKVVNIIAPITKSFTEVKEEITPLYQEQAEKEALSILAENKLTNIDKLDINVSNFITLDNAEKQNLGINKQETANFISKLFTSEEEKGIIPIGSKVVVYKIVEQKLISLENNETNIMHNNVDKVKAQSFQTNLMKVLDKKYPTKLY</sequence>
<evidence type="ECO:0000256" key="2">
    <source>
        <dbReference type="ARBA" id="ARBA00022475"/>
    </source>
</evidence>
<dbReference type="Pfam" id="PF13624">
    <property type="entry name" value="SurA_N_3"/>
    <property type="match status" value="1"/>
</dbReference>
<reference evidence="9" key="1">
    <citation type="submission" date="2020-01" db="EMBL/GenBank/DDBJ databases">
        <authorList>
            <person name="Meier V. D."/>
            <person name="Meier V D."/>
        </authorList>
    </citation>
    <scope>NUCLEOTIDE SEQUENCE</scope>
    <source>
        <strain evidence="9">HLG_WM_MAG_04</strain>
    </source>
</reference>
<dbReference type="GO" id="GO:0005886">
    <property type="term" value="C:plasma membrane"/>
    <property type="evidence" value="ECO:0007669"/>
    <property type="project" value="UniProtKB-SubCell"/>
</dbReference>
<keyword evidence="2" id="KW-1003">Cell membrane</keyword>
<evidence type="ECO:0000313" key="9">
    <source>
        <dbReference type="EMBL" id="CAA6811062.1"/>
    </source>
</evidence>
<dbReference type="PANTHER" id="PTHR47529">
    <property type="entry name" value="PEPTIDYL-PROLYL CIS-TRANS ISOMERASE D"/>
    <property type="match status" value="1"/>
</dbReference>
<dbReference type="GO" id="GO:0003755">
    <property type="term" value="F:peptidyl-prolyl cis-trans isomerase activity"/>
    <property type="evidence" value="ECO:0007669"/>
    <property type="project" value="InterPro"/>
</dbReference>
<dbReference type="InterPro" id="IPR027304">
    <property type="entry name" value="Trigger_fact/SurA_dom_sf"/>
</dbReference>
<evidence type="ECO:0000256" key="5">
    <source>
        <dbReference type="ARBA" id="ARBA00023136"/>
    </source>
</evidence>
<proteinExistence type="inferred from homology"/>
<dbReference type="InterPro" id="IPR000297">
    <property type="entry name" value="PPIase_PpiC"/>
</dbReference>
<dbReference type="EMBL" id="CACVAX010000033">
    <property type="protein sequence ID" value="CAA6811062.1"/>
    <property type="molecule type" value="Genomic_DNA"/>
</dbReference>
<evidence type="ECO:0000256" key="1">
    <source>
        <dbReference type="ARBA" id="ARBA00004401"/>
    </source>
</evidence>
<gene>
    <name evidence="9" type="ORF">HELGO_WM18654</name>
</gene>
<evidence type="ECO:0000259" key="8">
    <source>
        <dbReference type="Pfam" id="PF13145"/>
    </source>
</evidence>
<dbReference type="InterPro" id="IPR052029">
    <property type="entry name" value="PpiD_chaperone"/>
</dbReference>
<name>A0A6S6SY09_9BACT</name>
<keyword evidence="6" id="KW-0143">Chaperone</keyword>
<dbReference type="Pfam" id="PF13145">
    <property type="entry name" value="Rotamase_2"/>
    <property type="match status" value="1"/>
</dbReference>